<dbReference type="GO" id="GO:0016787">
    <property type="term" value="F:hydrolase activity"/>
    <property type="evidence" value="ECO:0007669"/>
    <property type="project" value="UniProtKB-KW"/>
</dbReference>
<keyword evidence="4" id="KW-1185">Reference proteome</keyword>
<dbReference type="InterPro" id="IPR029058">
    <property type="entry name" value="AB_hydrolase_fold"/>
</dbReference>
<evidence type="ECO:0000256" key="1">
    <source>
        <dbReference type="SAM" id="SignalP"/>
    </source>
</evidence>
<dbReference type="AlphaFoldDB" id="A0A2J6SSR6"/>
<dbReference type="Pfam" id="PF12697">
    <property type="entry name" value="Abhydrolase_6"/>
    <property type="match status" value="1"/>
</dbReference>
<dbReference type="Proteomes" id="UP000235371">
    <property type="component" value="Unassembled WGS sequence"/>
</dbReference>
<dbReference type="RefSeq" id="XP_024730696.1">
    <property type="nucleotide sequence ID" value="XM_024888012.1"/>
</dbReference>
<protein>
    <submittedName>
        <fullName evidence="3">Alpha/beta-hydrolase</fullName>
    </submittedName>
</protein>
<accession>A0A2J6SSR6</accession>
<proteinExistence type="predicted"/>
<gene>
    <name evidence="3" type="ORF">K444DRAFT_700531</name>
</gene>
<feature type="signal peptide" evidence="1">
    <location>
        <begin position="1"/>
        <end position="20"/>
    </location>
</feature>
<dbReference type="InterPro" id="IPR000073">
    <property type="entry name" value="AB_hydrolase_1"/>
</dbReference>
<name>A0A2J6SSR6_9HELO</name>
<dbReference type="InParanoid" id="A0A2J6SSR6"/>
<evidence type="ECO:0000313" key="3">
    <source>
        <dbReference type="EMBL" id="PMD53792.1"/>
    </source>
</evidence>
<evidence type="ECO:0000313" key="4">
    <source>
        <dbReference type="Proteomes" id="UP000235371"/>
    </source>
</evidence>
<dbReference type="EMBL" id="KZ613871">
    <property type="protein sequence ID" value="PMD53792.1"/>
    <property type="molecule type" value="Genomic_DNA"/>
</dbReference>
<dbReference type="Gene3D" id="3.40.50.1820">
    <property type="entry name" value="alpha/beta hydrolase"/>
    <property type="match status" value="1"/>
</dbReference>
<evidence type="ECO:0000259" key="2">
    <source>
        <dbReference type="Pfam" id="PF12697"/>
    </source>
</evidence>
<keyword evidence="3" id="KW-0378">Hydrolase</keyword>
<dbReference type="OrthoDB" id="190201at2759"/>
<dbReference type="GeneID" id="36596088"/>
<feature type="domain" description="AB hydrolase-1" evidence="2">
    <location>
        <begin position="106"/>
        <end position="359"/>
    </location>
</feature>
<keyword evidence="1" id="KW-0732">Signal</keyword>
<reference evidence="3 4" key="1">
    <citation type="submission" date="2016-04" db="EMBL/GenBank/DDBJ databases">
        <title>A degradative enzymes factory behind the ericoid mycorrhizal symbiosis.</title>
        <authorList>
            <consortium name="DOE Joint Genome Institute"/>
            <person name="Martino E."/>
            <person name="Morin E."/>
            <person name="Grelet G."/>
            <person name="Kuo A."/>
            <person name="Kohler A."/>
            <person name="Daghino S."/>
            <person name="Barry K."/>
            <person name="Choi C."/>
            <person name="Cichocki N."/>
            <person name="Clum A."/>
            <person name="Copeland A."/>
            <person name="Hainaut M."/>
            <person name="Haridas S."/>
            <person name="Labutti K."/>
            <person name="Lindquist E."/>
            <person name="Lipzen A."/>
            <person name="Khouja H.-R."/>
            <person name="Murat C."/>
            <person name="Ohm R."/>
            <person name="Olson A."/>
            <person name="Spatafora J."/>
            <person name="Veneault-Fourrey C."/>
            <person name="Henrissat B."/>
            <person name="Grigoriev I."/>
            <person name="Martin F."/>
            <person name="Perotto S."/>
        </authorList>
    </citation>
    <scope>NUCLEOTIDE SEQUENCE [LARGE SCALE GENOMIC DNA]</scope>
    <source>
        <strain evidence="3 4">E</strain>
    </source>
</reference>
<dbReference type="SUPFAM" id="SSF53474">
    <property type="entry name" value="alpha/beta-Hydrolases"/>
    <property type="match status" value="1"/>
</dbReference>
<organism evidence="3 4">
    <name type="scientific">Hyaloscypha bicolor E</name>
    <dbReference type="NCBI Taxonomy" id="1095630"/>
    <lineage>
        <taxon>Eukaryota</taxon>
        <taxon>Fungi</taxon>
        <taxon>Dikarya</taxon>
        <taxon>Ascomycota</taxon>
        <taxon>Pezizomycotina</taxon>
        <taxon>Leotiomycetes</taxon>
        <taxon>Helotiales</taxon>
        <taxon>Hyaloscyphaceae</taxon>
        <taxon>Hyaloscypha</taxon>
        <taxon>Hyaloscypha bicolor</taxon>
    </lineage>
</organism>
<feature type="chain" id="PRO_5014456111" evidence="1">
    <location>
        <begin position="21"/>
        <end position="383"/>
    </location>
</feature>
<sequence>MDLLLFLFVALFSGFLPAHGAELRDVDKFCFNITIPVNVTSNNFVFGLPKFSNNLDVTALNIEFNTRGVAAALNPFAGTHNETAAYQIAGTYCRPSYNKPSTLLLATHGATLDRYYWHFPYQSSKYSFVDFVVSKGYSVLFYDRVGAGESTKLNGYVSQIPIHVAVLEQLIQYVRSGCLSSYAGGVTPKKIVLVGHSLGSIVSNALLASANPTIVDGAVLTGWSLNSGLLAGAPGIFAATQLKIANTVNPSRWGAYDNGWVTVIDIYSCIQLFYKIGSFDFATAQLALASSWPISIMEFFTLFAMNFVSQSTIPVLFFTGSNDMVICQGDCNGVYANAVAPLFPKSVGFEAYIQPNTGHILTTAYNATGGYRVITDYLKKNGL</sequence>